<evidence type="ECO:0000313" key="9">
    <source>
        <dbReference type="Proteomes" id="UP000708208"/>
    </source>
</evidence>
<accession>A0A8J2PYJ4</accession>
<dbReference type="Proteomes" id="UP000708208">
    <property type="component" value="Unassembled WGS sequence"/>
</dbReference>
<keyword evidence="6 7" id="KW-0539">Nucleus</keyword>
<dbReference type="Pfam" id="PF08231">
    <property type="entry name" value="SYF2"/>
    <property type="match status" value="1"/>
</dbReference>
<evidence type="ECO:0000256" key="6">
    <source>
        <dbReference type="ARBA" id="ARBA00023242"/>
    </source>
</evidence>
<evidence type="ECO:0000313" key="8">
    <source>
        <dbReference type="EMBL" id="CAG7838214.1"/>
    </source>
</evidence>
<evidence type="ECO:0000256" key="2">
    <source>
        <dbReference type="ARBA" id="ARBA00010028"/>
    </source>
</evidence>
<comment type="caution">
    <text evidence="8">The sequence shown here is derived from an EMBL/GenBank/DDBJ whole genome shotgun (WGS) entry which is preliminary data.</text>
</comment>
<evidence type="ECO:0000256" key="1">
    <source>
        <dbReference type="ARBA" id="ARBA00004123"/>
    </source>
</evidence>
<comment type="subunit">
    <text evidence="7">May be part of a spliceosome complex.</text>
</comment>
<dbReference type="PANTHER" id="PTHR13264:SF5">
    <property type="entry name" value="PRE-MRNA-SPLICING FACTOR SYF2"/>
    <property type="match status" value="1"/>
</dbReference>
<dbReference type="GO" id="GO:0071014">
    <property type="term" value="C:post-mRNA release spliceosomal complex"/>
    <property type="evidence" value="ECO:0007669"/>
    <property type="project" value="TreeGrafter"/>
</dbReference>
<protein>
    <recommendedName>
        <fullName evidence="7">Pre-mRNA-splicing factor SYF2</fullName>
    </recommendedName>
</protein>
<keyword evidence="4 7" id="KW-0747">Spliceosome</keyword>
<dbReference type="PANTHER" id="PTHR13264">
    <property type="entry name" value="GCIP-INTERACTING PROTEIN P29"/>
    <property type="match status" value="1"/>
</dbReference>
<dbReference type="EMBL" id="CAJVCH010571671">
    <property type="protein sequence ID" value="CAG7838214.1"/>
    <property type="molecule type" value="Genomic_DNA"/>
</dbReference>
<reference evidence="8" key="1">
    <citation type="submission" date="2021-06" db="EMBL/GenBank/DDBJ databases">
        <authorList>
            <person name="Hodson N. C."/>
            <person name="Mongue J. A."/>
            <person name="Jaron S. K."/>
        </authorList>
    </citation>
    <scope>NUCLEOTIDE SEQUENCE</scope>
</reference>
<keyword evidence="5 7" id="KW-0508">mRNA splicing</keyword>
<dbReference type="OrthoDB" id="199717at2759"/>
<evidence type="ECO:0000256" key="4">
    <source>
        <dbReference type="ARBA" id="ARBA00022728"/>
    </source>
</evidence>
<dbReference type="GO" id="GO:0000398">
    <property type="term" value="P:mRNA splicing, via spliceosome"/>
    <property type="evidence" value="ECO:0007669"/>
    <property type="project" value="UniProtKB-UniRule"/>
</dbReference>
<comment type="similarity">
    <text evidence="2 7">Belongs to the SYF2 family.</text>
</comment>
<dbReference type="GO" id="GO:0000974">
    <property type="term" value="C:Prp19 complex"/>
    <property type="evidence" value="ECO:0007669"/>
    <property type="project" value="TreeGrafter"/>
</dbReference>
<keyword evidence="9" id="KW-1185">Reference proteome</keyword>
<comment type="function">
    <text evidence="7">Involved in pre-mRNA splicing.</text>
</comment>
<dbReference type="AlphaFoldDB" id="A0A8J2PYJ4"/>
<evidence type="ECO:0000256" key="3">
    <source>
        <dbReference type="ARBA" id="ARBA00022664"/>
    </source>
</evidence>
<evidence type="ECO:0000256" key="7">
    <source>
        <dbReference type="RuleBase" id="RU367148"/>
    </source>
</evidence>
<dbReference type="InterPro" id="IPR013260">
    <property type="entry name" value="mRNA_splic_SYF2"/>
</dbReference>
<comment type="subcellular location">
    <subcellularLocation>
        <location evidence="1 7">Nucleus</location>
    </subcellularLocation>
</comment>
<proteinExistence type="inferred from homology"/>
<gene>
    <name evidence="8" type="ORF">AFUS01_LOCUS47203</name>
</gene>
<sequence length="278" mass="32689">MNKRRRSCFQKAFHWSAGLLELAFKVLKKVVCGRGTIIRIKTMDASTAGSSSAASGTSSNLTKLDRLKRLRDLHSKRNEARKLNHQEVLEEERRAKLPSNYEAKKRKADWILAEEDKKGKCKDAGEDYDRMKLLDEQADDLERLNRNRARKRNPDEGFSNYEDSTIRQHKRLVQNMKVDQAGYEEEKEKLGEETFYASRNTIVHGVHVDKEENIDRMVADLNKQIEKKQKYSRRRMHNDEADIDYINERNMKFNKKLERFYGQYTSEIKQNLERGTAI</sequence>
<name>A0A8J2PYJ4_9HEXA</name>
<evidence type="ECO:0000256" key="5">
    <source>
        <dbReference type="ARBA" id="ARBA00023187"/>
    </source>
</evidence>
<keyword evidence="3 7" id="KW-0507">mRNA processing</keyword>
<dbReference type="GO" id="GO:0071013">
    <property type="term" value="C:catalytic step 2 spliceosome"/>
    <property type="evidence" value="ECO:0007669"/>
    <property type="project" value="TreeGrafter"/>
</dbReference>
<organism evidence="8 9">
    <name type="scientific">Allacma fusca</name>
    <dbReference type="NCBI Taxonomy" id="39272"/>
    <lineage>
        <taxon>Eukaryota</taxon>
        <taxon>Metazoa</taxon>
        <taxon>Ecdysozoa</taxon>
        <taxon>Arthropoda</taxon>
        <taxon>Hexapoda</taxon>
        <taxon>Collembola</taxon>
        <taxon>Symphypleona</taxon>
        <taxon>Sminthuridae</taxon>
        <taxon>Allacma</taxon>
    </lineage>
</organism>